<dbReference type="EMBL" id="CP002403">
    <property type="protein sequence ID" value="ADU23306.1"/>
    <property type="molecule type" value="Genomic_DNA"/>
</dbReference>
<organism evidence="1 2">
    <name type="scientific">Ruminococcus albus (strain ATCC 27210 / DSM 20455 / JCM 14654 / NCDO 2250 / 7)</name>
    <dbReference type="NCBI Taxonomy" id="697329"/>
    <lineage>
        <taxon>Bacteria</taxon>
        <taxon>Bacillati</taxon>
        <taxon>Bacillota</taxon>
        <taxon>Clostridia</taxon>
        <taxon>Eubacteriales</taxon>
        <taxon>Oscillospiraceae</taxon>
        <taxon>Ruminococcus</taxon>
    </lineage>
</organism>
<evidence type="ECO:0000313" key="2">
    <source>
        <dbReference type="Proteomes" id="UP000006919"/>
    </source>
</evidence>
<name>E6UIG1_RUMA7</name>
<dbReference type="KEGG" id="ral:Rumal_2837"/>
<gene>
    <name evidence="1" type="ordered locus">Rumal_2837</name>
</gene>
<dbReference type="AlphaFoldDB" id="E6UIG1"/>
<dbReference type="Proteomes" id="UP000006919">
    <property type="component" value="Chromosome"/>
</dbReference>
<protein>
    <submittedName>
        <fullName evidence="1">Uncharacterized protein</fullName>
    </submittedName>
</protein>
<accession>E6UIG1</accession>
<sequence length="39" mass="4605">MRFSDGVKRYETDTKKRLFDEIIAAAEKDNMVIPLTHHK</sequence>
<proteinExistence type="predicted"/>
<evidence type="ECO:0000313" key="1">
    <source>
        <dbReference type="EMBL" id="ADU23306.1"/>
    </source>
</evidence>
<dbReference type="HOGENOM" id="CLU_3316425_0_0_9"/>
<reference evidence="1 2" key="1">
    <citation type="journal article" date="2011" name="J. Bacteriol.">
        <title>Complete genome of the cellulolytic ruminal bacterium Ruminococcus albus 7.</title>
        <authorList>
            <person name="Suen G."/>
            <person name="Stevenson D.M."/>
            <person name="Bruce D.C."/>
            <person name="Chertkov O."/>
            <person name="Copeland A."/>
            <person name="Cheng J.F."/>
            <person name="Detter C."/>
            <person name="Detter J.C."/>
            <person name="Goodwin L.A."/>
            <person name="Han C.S."/>
            <person name="Hauser L.J."/>
            <person name="Ivanova N.N."/>
            <person name="Kyrpides N.C."/>
            <person name="Land M.L."/>
            <person name="Lapidus A."/>
            <person name="Lucas S."/>
            <person name="Ovchinnikova G."/>
            <person name="Pitluck S."/>
            <person name="Tapia R."/>
            <person name="Woyke T."/>
            <person name="Boyum J."/>
            <person name="Mead D."/>
            <person name="Weimer P.J."/>
        </authorList>
    </citation>
    <scope>NUCLEOTIDE SEQUENCE [LARGE SCALE GENOMIC DNA]</scope>
    <source>
        <strain evidence="2">ATCC 27210 / DSM 20455 / JCM 14654 / NCDO 2250 / 7</strain>
    </source>
</reference>